<dbReference type="PANTHER" id="PTHR35790:SF4">
    <property type="entry name" value="HTH-TYPE TRANSCRIPTIONAL REGULATOR PCHR"/>
    <property type="match status" value="1"/>
</dbReference>
<keyword evidence="2" id="KW-0238">DNA-binding</keyword>
<dbReference type="InterPro" id="IPR036388">
    <property type="entry name" value="WH-like_DNA-bd_sf"/>
</dbReference>
<evidence type="ECO:0000313" key="5">
    <source>
        <dbReference type="EMBL" id="NOU68926.1"/>
    </source>
</evidence>
<proteinExistence type="predicted"/>
<dbReference type="Pfam" id="PF01047">
    <property type="entry name" value="MarR"/>
    <property type="match status" value="1"/>
</dbReference>
<name>A0ABX1XLU7_9BACL</name>
<evidence type="ECO:0000256" key="2">
    <source>
        <dbReference type="ARBA" id="ARBA00023125"/>
    </source>
</evidence>
<dbReference type="InterPro" id="IPR000835">
    <property type="entry name" value="HTH_MarR-typ"/>
</dbReference>
<dbReference type="SUPFAM" id="SSF46785">
    <property type="entry name" value="Winged helix' DNA-binding domain"/>
    <property type="match status" value="1"/>
</dbReference>
<dbReference type="Gene3D" id="1.10.10.10">
    <property type="entry name" value="Winged helix-like DNA-binding domain superfamily/Winged helix DNA-binding domain"/>
    <property type="match status" value="1"/>
</dbReference>
<dbReference type="SMART" id="SM00347">
    <property type="entry name" value="HTH_MARR"/>
    <property type="match status" value="1"/>
</dbReference>
<organism evidence="5 6">
    <name type="scientific">Paenibacillus plantarum</name>
    <dbReference type="NCBI Taxonomy" id="2654975"/>
    <lineage>
        <taxon>Bacteria</taxon>
        <taxon>Bacillati</taxon>
        <taxon>Bacillota</taxon>
        <taxon>Bacilli</taxon>
        <taxon>Bacillales</taxon>
        <taxon>Paenibacillaceae</taxon>
        <taxon>Paenibacillus</taxon>
    </lineage>
</organism>
<keyword evidence="3" id="KW-0804">Transcription</keyword>
<dbReference type="Proteomes" id="UP000653578">
    <property type="component" value="Unassembled WGS sequence"/>
</dbReference>
<dbReference type="EMBL" id="WHNY01000082">
    <property type="protein sequence ID" value="NOU68926.1"/>
    <property type="molecule type" value="Genomic_DNA"/>
</dbReference>
<protein>
    <submittedName>
        <fullName evidence="5">MarR family transcriptional regulator</fullName>
    </submittedName>
</protein>
<evidence type="ECO:0000313" key="6">
    <source>
        <dbReference type="Proteomes" id="UP000653578"/>
    </source>
</evidence>
<keyword evidence="1" id="KW-0805">Transcription regulation</keyword>
<reference evidence="5 6" key="1">
    <citation type="submission" date="2019-10" db="EMBL/GenBank/DDBJ databases">
        <title>Description of Paenibacillus humi sp. nov.</title>
        <authorList>
            <person name="Carlier A."/>
            <person name="Qi S."/>
        </authorList>
    </citation>
    <scope>NUCLEOTIDE SEQUENCE [LARGE SCALE GENOMIC DNA]</scope>
    <source>
        <strain evidence="5 6">LMG 31461</strain>
    </source>
</reference>
<dbReference type="PANTHER" id="PTHR35790">
    <property type="entry name" value="HTH-TYPE TRANSCRIPTIONAL REGULATOR PCHR"/>
    <property type="match status" value="1"/>
</dbReference>
<sequence>MKEMTVNMLHVLSAIGKLEPVNGITISKQFGFSKGNVSKITKRLAEKQIIILEYIPDNKKEILFRTTSLGKEINTLHQALHTQIDIGVNQFLQRYNDDELRFLVNVFHETLQASWFPMESNEDSQALSKSKPKSIIGADPDKATVPNEMNEVIEILNKLDSRNLKKAKAILSTVFFSVYED</sequence>
<dbReference type="InterPro" id="IPR036390">
    <property type="entry name" value="WH_DNA-bd_sf"/>
</dbReference>
<evidence type="ECO:0000256" key="1">
    <source>
        <dbReference type="ARBA" id="ARBA00023015"/>
    </source>
</evidence>
<dbReference type="InterPro" id="IPR052067">
    <property type="entry name" value="Metal_resp_HTH_trans_reg"/>
</dbReference>
<evidence type="ECO:0000259" key="4">
    <source>
        <dbReference type="SMART" id="SM00347"/>
    </source>
</evidence>
<accession>A0ABX1XLU7</accession>
<feature type="domain" description="HTH marR-type" evidence="4">
    <location>
        <begin position="2"/>
        <end position="100"/>
    </location>
</feature>
<gene>
    <name evidence="5" type="ORF">GC096_33445</name>
</gene>
<evidence type="ECO:0000256" key="3">
    <source>
        <dbReference type="ARBA" id="ARBA00023163"/>
    </source>
</evidence>
<dbReference type="RefSeq" id="WP_171636703.1">
    <property type="nucleotide sequence ID" value="NZ_WHNY01000082.1"/>
</dbReference>
<keyword evidence="6" id="KW-1185">Reference proteome</keyword>
<comment type="caution">
    <text evidence="5">The sequence shown here is derived from an EMBL/GenBank/DDBJ whole genome shotgun (WGS) entry which is preliminary data.</text>
</comment>